<dbReference type="Pfam" id="PF00725">
    <property type="entry name" value="3HCDH"/>
    <property type="match status" value="2"/>
</dbReference>
<evidence type="ECO:0000256" key="2">
    <source>
        <dbReference type="ARBA" id="ARBA00005005"/>
    </source>
</evidence>
<keyword evidence="4" id="KW-0276">Fatty acid metabolism</keyword>
<evidence type="ECO:0000259" key="16">
    <source>
        <dbReference type="Pfam" id="PF02737"/>
    </source>
</evidence>
<keyword evidence="18" id="KW-1185">Reference proteome</keyword>
<gene>
    <name evidence="17" type="ORF">ABB22_06110</name>
</gene>
<keyword evidence="5" id="KW-0442">Lipid degradation</keyword>
<dbReference type="SUPFAM" id="SSF48179">
    <property type="entry name" value="6-phosphogluconate dehydrogenase C-terminal domain-like"/>
    <property type="match status" value="2"/>
</dbReference>
<dbReference type="PROSITE" id="PS00166">
    <property type="entry name" value="ENOYL_COA_HYDRATASE"/>
    <property type="match status" value="1"/>
</dbReference>
<keyword evidence="8" id="KW-0443">Lipid metabolism</keyword>
<dbReference type="Gene3D" id="3.90.226.10">
    <property type="entry name" value="2-enoyl-CoA Hydratase, Chain A, domain 1"/>
    <property type="match status" value="1"/>
</dbReference>
<dbReference type="SUPFAM" id="SSF51735">
    <property type="entry name" value="NAD(P)-binding Rossmann-fold domains"/>
    <property type="match status" value="1"/>
</dbReference>
<dbReference type="InterPro" id="IPR006176">
    <property type="entry name" value="3-OHacyl-CoA_DH_NAD-bd"/>
</dbReference>
<evidence type="ECO:0000256" key="10">
    <source>
        <dbReference type="ARBA" id="ARBA00023235"/>
    </source>
</evidence>
<evidence type="ECO:0000256" key="8">
    <source>
        <dbReference type="ARBA" id="ARBA00023098"/>
    </source>
</evidence>
<protein>
    <recommendedName>
        <fullName evidence="19">3-hydroxyacyl-CoA dehydrogenase</fullName>
    </recommendedName>
</protein>
<keyword evidence="9" id="KW-0576">Peroxisome</keyword>
<evidence type="ECO:0000313" key="18">
    <source>
        <dbReference type="Proteomes" id="UP000050902"/>
    </source>
</evidence>
<dbReference type="InterPro" id="IPR008927">
    <property type="entry name" value="6-PGluconate_DH-like_C_sf"/>
</dbReference>
<dbReference type="InterPro" id="IPR018376">
    <property type="entry name" value="Enoyl-CoA_hyd/isom_CS"/>
</dbReference>
<dbReference type="InterPro" id="IPR036291">
    <property type="entry name" value="NAD(P)-bd_dom_sf"/>
</dbReference>
<dbReference type="PANTHER" id="PTHR23309:SF51">
    <property type="entry name" value="3-HYDROXYACYL-COA DEHYDROGENASE-RELATED"/>
    <property type="match status" value="1"/>
</dbReference>
<name>A0ABR5NLJ1_9GAMM</name>
<evidence type="ECO:0000256" key="13">
    <source>
        <dbReference type="ARBA" id="ARBA00049556"/>
    </source>
</evidence>
<feature type="domain" description="3-hydroxyacyl-CoA dehydrogenase C-terminal" evidence="15">
    <location>
        <begin position="601"/>
        <end position="687"/>
    </location>
</feature>
<keyword evidence="10" id="KW-0413">Isomerase</keyword>
<dbReference type="EMBL" id="LDJG01000007">
    <property type="protein sequence ID" value="KRG58755.1"/>
    <property type="molecule type" value="Genomic_DNA"/>
</dbReference>
<keyword evidence="11" id="KW-0456">Lyase</keyword>
<evidence type="ECO:0000256" key="3">
    <source>
        <dbReference type="ARBA" id="ARBA00008750"/>
    </source>
</evidence>
<evidence type="ECO:0000259" key="15">
    <source>
        <dbReference type="Pfam" id="PF00725"/>
    </source>
</evidence>
<comment type="pathway">
    <text evidence="2">Lipid metabolism; fatty acid beta-oxidation.</text>
</comment>
<dbReference type="InterPro" id="IPR029045">
    <property type="entry name" value="ClpP/crotonase-like_dom_sf"/>
</dbReference>
<keyword evidence="6" id="KW-0560">Oxidoreductase</keyword>
<comment type="similarity">
    <text evidence="14">Belongs to the enoyl-CoA hydratase/isomerase family.</text>
</comment>
<evidence type="ECO:0000256" key="5">
    <source>
        <dbReference type="ARBA" id="ARBA00022963"/>
    </source>
</evidence>
<keyword evidence="12" id="KW-0511">Multifunctional enzyme</keyword>
<dbReference type="Proteomes" id="UP000050902">
    <property type="component" value="Unassembled WGS sequence"/>
</dbReference>
<reference evidence="17 18" key="1">
    <citation type="submission" date="2015-05" db="EMBL/GenBank/DDBJ databases">
        <title>Genome sequencing and analysis of members of genus Stenotrophomonas.</title>
        <authorList>
            <person name="Patil P.P."/>
            <person name="Midha S."/>
            <person name="Patil P.B."/>
        </authorList>
    </citation>
    <scope>NUCLEOTIDE SEQUENCE [LARGE SCALE GENOMIC DNA]</scope>
    <source>
        <strain evidence="17 18">DSM 12575</strain>
    </source>
</reference>
<organism evidence="17 18">
    <name type="scientific">Stenotrophomonas nitritireducens</name>
    <dbReference type="NCBI Taxonomy" id="83617"/>
    <lineage>
        <taxon>Bacteria</taxon>
        <taxon>Pseudomonadati</taxon>
        <taxon>Pseudomonadota</taxon>
        <taxon>Gammaproteobacteria</taxon>
        <taxon>Lysobacterales</taxon>
        <taxon>Lysobacteraceae</taxon>
        <taxon>Stenotrophomonas</taxon>
    </lineage>
</organism>
<dbReference type="PANTHER" id="PTHR23309">
    <property type="entry name" value="3-HYDROXYACYL-COA DEHYROGENASE"/>
    <property type="match status" value="1"/>
</dbReference>
<evidence type="ECO:0000256" key="6">
    <source>
        <dbReference type="ARBA" id="ARBA00023002"/>
    </source>
</evidence>
<comment type="subcellular location">
    <subcellularLocation>
        <location evidence="1">Peroxisome</location>
    </subcellularLocation>
</comment>
<evidence type="ECO:0000256" key="12">
    <source>
        <dbReference type="ARBA" id="ARBA00023268"/>
    </source>
</evidence>
<comment type="similarity">
    <text evidence="3">In the N-terminal section; belongs to the enoyl-CoA hydratase/isomerase family.</text>
</comment>
<evidence type="ECO:0000256" key="11">
    <source>
        <dbReference type="ARBA" id="ARBA00023239"/>
    </source>
</evidence>
<evidence type="ECO:0000256" key="14">
    <source>
        <dbReference type="RuleBase" id="RU003707"/>
    </source>
</evidence>
<comment type="catalytic activity">
    <reaction evidence="13">
        <text>a (3S)-3-hydroxyacyl-CoA + NAD(+) = a 3-oxoacyl-CoA + NADH + H(+)</text>
        <dbReference type="Rhea" id="RHEA:22432"/>
        <dbReference type="ChEBI" id="CHEBI:15378"/>
        <dbReference type="ChEBI" id="CHEBI:57318"/>
        <dbReference type="ChEBI" id="CHEBI:57540"/>
        <dbReference type="ChEBI" id="CHEBI:57945"/>
        <dbReference type="ChEBI" id="CHEBI:90726"/>
        <dbReference type="EC" id="1.1.1.35"/>
    </reaction>
</comment>
<comment type="caution">
    <text evidence="17">The sequence shown here is derived from an EMBL/GenBank/DDBJ whole genome shotgun (WGS) entry which is preliminary data.</text>
</comment>
<feature type="domain" description="3-hydroxyacyl-CoA dehydrogenase C-terminal" evidence="15">
    <location>
        <begin position="474"/>
        <end position="566"/>
    </location>
</feature>
<dbReference type="InterPro" id="IPR006108">
    <property type="entry name" value="3HC_DH_C"/>
</dbReference>
<evidence type="ECO:0000256" key="4">
    <source>
        <dbReference type="ARBA" id="ARBA00022832"/>
    </source>
</evidence>
<accession>A0ABR5NLJ1</accession>
<dbReference type="Pfam" id="PF00378">
    <property type="entry name" value="ECH_1"/>
    <property type="match status" value="1"/>
</dbReference>
<dbReference type="Gene3D" id="1.10.1040.50">
    <property type="match status" value="1"/>
</dbReference>
<dbReference type="SUPFAM" id="SSF52096">
    <property type="entry name" value="ClpP/crotonase"/>
    <property type="match status" value="1"/>
</dbReference>
<evidence type="ECO:0000313" key="17">
    <source>
        <dbReference type="EMBL" id="KRG58755.1"/>
    </source>
</evidence>
<dbReference type="InterPro" id="IPR001753">
    <property type="entry name" value="Enoyl-CoA_hydra/iso"/>
</dbReference>
<keyword evidence="7" id="KW-0520">NAD</keyword>
<evidence type="ECO:0000256" key="7">
    <source>
        <dbReference type="ARBA" id="ARBA00023027"/>
    </source>
</evidence>
<dbReference type="Pfam" id="PF02737">
    <property type="entry name" value="3HCDH_N"/>
    <property type="match status" value="1"/>
</dbReference>
<evidence type="ECO:0000256" key="9">
    <source>
        <dbReference type="ARBA" id="ARBA00023140"/>
    </source>
</evidence>
<feature type="domain" description="3-hydroxyacyl-CoA dehydrogenase NAD binding" evidence="16">
    <location>
        <begin position="293"/>
        <end position="469"/>
    </location>
</feature>
<dbReference type="CDD" id="cd06558">
    <property type="entry name" value="crotonase-like"/>
    <property type="match status" value="1"/>
</dbReference>
<dbReference type="RefSeq" id="WP_055771696.1">
    <property type="nucleotide sequence ID" value="NZ_LDJG01000007.1"/>
</dbReference>
<evidence type="ECO:0008006" key="19">
    <source>
        <dbReference type="Google" id="ProtNLM"/>
    </source>
</evidence>
<evidence type="ECO:0000256" key="1">
    <source>
        <dbReference type="ARBA" id="ARBA00004275"/>
    </source>
</evidence>
<proteinExistence type="inferred from homology"/>
<dbReference type="Gene3D" id="3.40.50.720">
    <property type="entry name" value="NAD(P)-binding Rossmann-like Domain"/>
    <property type="match status" value="1"/>
</dbReference>
<sequence length="694" mass="72766">MPIEPIQYGSTTVLRFSSAPVNALGRALAGELAGEIARSGRAAGVAALVLVGDGRCFCAGADIGELGNDSGQADAIRALMQALDASPVPVVAAIHGVAFGGGLELALACHARVAARSARFAFPEISLGLLPGAGGTQRTPRLVGAAKALSLMIDGTPIDAGQALASGLIDAIADGDLLEAALRHADSLGGRCVRVRDRQARDEQAQAALASARQAAGTRRGAGAVAAGHIVDCVEAALGLSFDEGLALEQRLFDDLLASPESQGLRHVFLGERAAARLPASLAGSGAHPLERTAVIGAGVMGAGIATALLAAGLPVTLIDPDPAALDRAVARIDATFGRDVQKGRLSSAAAAARMAALTATPRLETGVADADLVIEAVFEDMAVKRAVFTALDKATRPDAILASNTSTLDVDAIADAVRDPGRVLGMHFFSPAHVMRLVEIVRGARTRPEVLGSAMAFARRLGKVGVVAGVCDGFIGNRMFEEYLRQAYLLLEEGALPQQVDRAMEAFGFAMGPFRVMDLAGQDIGWSIRKRRAIEQPQRPYSRFPDKVCELGRFGQKTGMGVYRYPDGRTPVVDPEIDALVVAHSAEIGLPRRAIDDAEIVARCLLALVNEGARILEEGIAWRPLDIDVVWTAGYGFPAVRGGPMLHADRLGLPRLLADIERFAGGHAGWTWQPAELLVRLVRENRTFGDLND</sequence>